<evidence type="ECO:0000313" key="5">
    <source>
        <dbReference type="Proteomes" id="UP001268542"/>
    </source>
</evidence>
<dbReference type="PRINTS" id="PR00455">
    <property type="entry name" value="HTHTETR"/>
</dbReference>
<dbReference type="InterPro" id="IPR009057">
    <property type="entry name" value="Homeodomain-like_sf"/>
</dbReference>
<dbReference type="Proteomes" id="UP001268542">
    <property type="component" value="Unassembled WGS sequence"/>
</dbReference>
<accession>A0ABU3PXV9</accession>
<evidence type="ECO:0000313" key="4">
    <source>
        <dbReference type="EMBL" id="MDT9594071.1"/>
    </source>
</evidence>
<feature type="DNA-binding region" description="H-T-H motif" evidence="2">
    <location>
        <begin position="36"/>
        <end position="55"/>
    </location>
</feature>
<protein>
    <submittedName>
        <fullName evidence="4">Helix-turn-helix domain-containing protein</fullName>
    </submittedName>
</protein>
<dbReference type="InterPro" id="IPR036271">
    <property type="entry name" value="Tet_transcr_reg_TetR-rel_C_sf"/>
</dbReference>
<dbReference type="EMBL" id="JAVYII010000005">
    <property type="protein sequence ID" value="MDT9594071.1"/>
    <property type="molecule type" value="Genomic_DNA"/>
</dbReference>
<keyword evidence="5" id="KW-1185">Reference proteome</keyword>
<sequence>MSTTPGRRRPPRAEVRRTLLEAAARVFARAGIDAASLEEVAAEAGLTKGAIYSNFAGKDDLVEAVVAENLRSDVDLGLAAVEAGGSMVERAQALGDELTRSFVRQPERHMLFLELWQREVRAAPGGQVRDDTLMTHRRDLHDTVTAAIAEHAADTGAVLPMPPEQLATVLLALSHGFAIELQLDGDRVPDDLFGQVLALLVRQGPTGTGAAGLTPGTAPPTR</sequence>
<dbReference type="SUPFAM" id="SSF46689">
    <property type="entry name" value="Homeodomain-like"/>
    <property type="match status" value="1"/>
</dbReference>
<dbReference type="InterPro" id="IPR050109">
    <property type="entry name" value="HTH-type_TetR-like_transc_reg"/>
</dbReference>
<organism evidence="4 5">
    <name type="scientific">Nocardioides imazamoxiresistens</name>
    <dbReference type="NCBI Taxonomy" id="3231893"/>
    <lineage>
        <taxon>Bacteria</taxon>
        <taxon>Bacillati</taxon>
        <taxon>Actinomycetota</taxon>
        <taxon>Actinomycetes</taxon>
        <taxon>Propionibacteriales</taxon>
        <taxon>Nocardioidaceae</taxon>
        <taxon>Nocardioides</taxon>
    </lineage>
</organism>
<dbReference type="PANTHER" id="PTHR30055:SF241">
    <property type="entry name" value="TRANSCRIPTIONAL REGULATORY PROTEIN"/>
    <property type="match status" value="1"/>
</dbReference>
<proteinExistence type="predicted"/>
<dbReference type="PANTHER" id="PTHR30055">
    <property type="entry name" value="HTH-TYPE TRANSCRIPTIONAL REGULATOR RUTR"/>
    <property type="match status" value="1"/>
</dbReference>
<evidence type="ECO:0000256" key="1">
    <source>
        <dbReference type="ARBA" id="ARBA00023125"/>
    </source>
</evidence>
<gene>
    <name evidence="4" type="ORF">RDV89_13395</name>
</gene>
<feature type="domain" description="HTH tetR-type" evidence="3">
    <location>
        <begin position="13"/>
        <end position="73"/>
    </location>
</feature>
<dbReference type="Gene3D" id="1.10.357.10">
    <property type="entry name" value="Tetracycline Repressor, domain 2"/>
    <property type="match status" value="1"/>
</dbReference>
<name>A0ABU3PXV9_9ACTN</name>
<comment type="caution">
    <text evidence="4">The sequence shown here is derived from an EMBL/GenBank/DDBJ whole genome shotgun (WGS) entry which is preliminary data.</text>
</comment>
<dbReference type="InterPro" id="IPR001647">
    <property type="entry name" value="HTH_TetR"/>
</dbReference>
<reference evidence="4 5" key="1">
    <citation type="submission" date="2023-08" db="EMBL/GenBank/DDBJ databases">
        <title>Nocardioides seae sp. nov., a bacterium isolated from a soil.</title>
        <authorList>
            <person name="Wang X."/>
        </authorList>
    </citation>
    <scope>NUCLEOTIDE SEQUENCE [LARGE SCALE GENOMIC DNA]</scope>
    <source>
        <strain evidence="4 5">YZH12</strain>
    </source>
</reference>
<dbReference type="Pfam" id="PF00440">
    <property type="entry name" value="TetR_N"/>
    <property type="match status" value="1"/>
</dbReference>
<evidence type="ECO:0000259" key="3">
    <source>
        <dbReference type="PROSITE" id="PS50977"/>
    </source>
</evidence>
<dbReference type="RefSeq" id="WP_315733553.1">
    <property type="nucleotide sequence ID" value="NZ_JAVYII010000005.1"/>
</dbReference>
<evidence type="ECO:0000256" key="2">
    <source>
        <dbReference type="PROSITE-ProRule" id="PRU00335"/>
    </source>
</evidence>
<dbReference type="PROSITE" id="PS50977">
    <property type="entry name" value="HTH_TETR_2"/>
    <property type="match status" value="1"/>
</dbReference>
<keyword evidence="1 2" id="KW-0238">DNA-binding</keyword>
<dbReference type="SUPFAM" id="SSF48498">
    <property type="entry name" value="Tetracyclin repressor-like, C-terminal domain"/>
    <property type="match status" value="1"/>
</dbReference>